<dbReference type="OMA" id="AHRNCIN"/>
<evidence type="ECO:0000256" key="2">
    <source>
        <dbReference type="ARBA" id="ARBA00022638"/>
    </source>
</evidence>
<accession>A0A553P8K8</accession>
<dbReference type="InterPro" id="IPR031922">
    <property type="entry name" value="Pesticin_C"/>
</dbReference>
<dbReference type="AlphaFoldDB" id="A0A553P8K8"/>
<evidence type="ECO:0000313" key="5">
    <source>
        <dbReference type="EMBL" id="TRY73997.1"/>
    </source>
</evidence>
<dbReference type="Gene3D" id="1.10.530.40">
    <property type="match status" value="1"/>
</dbReference>
<organism evidence="5 6">
    <name type="scientific">Tigriopus californicus</name>
    <name type="common">Marine copepod</name>
    <dbReference type="NCBI Taxonomy" id="6832"/>
    <lineage>
        <taxon>Eukaryota</taxon>
        <taxon>Metazoa</taxon>
        <taxon>Ecdysozoa</taxon>
        <taxon>Arthropoda</taxon>
        <taxon>Crustacea</taxon>
        <taxon>Multicrustacea</taxon>
        <taxon>Hexanauplia</taxon>
        <taxon>Copepoda</taxon>
        <taxon>Harpacticoida</taxon>
        <taxon>Harpacticidae</taxon>
        <taxon>Tigriopus</taxon>
    </lineage>
</organism>
<gene>
    <name evidence="5" type="ORF">TCAL_06986</name>
</gene>
<keyword evidence="6" id="KW-1185">Reference proteome</keyword>
<reference evidence="5 6" key="1">
    <citation type="journal article" date="2018" name="Nat. Ecol. Evol.">
        <title>Genomic signatures of mitonuclear coevolution across populations of Tigriopus californicus.</title>
        <authorList>
            <person name="Barreto F.S."/>
            <person name="Watson E.T."/>
            <person name="Lima T.G."/>
            <person name="Willett C.S."/>
            <person name="Edmands S."/>
            <person name="Li W."/>
            <person name="Burton R.S."/>
        </authorList>
    </citation>
    <scope>NUCLEOTIDE SEQUENCE [LARGE SCALE GENOMIC DNA]</scope>
    <source>
        <strain evidence="5 6">San Diego</strain>
    </source>
</reference>
<dbReference type="EMBL" id="VCGU01000007">
    <property type="protein sequence ID" value="TRY73997.1"/>
    <property type="molecule type" value="Genomic_DNA"/>
</dbReference>
<evidence type="ECO:0000256" key="3">
    <source>
        <dbReference type="SAM" id="SignalP"/>
    </source>
</evidence>
<feature type="signal peptide" evidence="3">
    <location>
        <begin position="1"/>
        <end position="19"/>
    </location>
</feature>
<protein>
    <recommendedName>
        <fullName evidence="4">Pesticin C-terminal domain-containing protein</fullName>
    </recommendedName>
</protein>
<evidence type="ECO:0000256" key="1">
    <source>
        <dbReference type="ARBA" id="ARBA00022529"/>
    </source>
</evidence>
<dbReference type="InterPro" id="IPR023347">
    <property type="entry name" value="Lysozyme_dom_sf"/>
</dbReference>
<comment type="caution">
    <text evidence="5">The sequence shown here is derived from an EMBL/GenBank/DDBJ whole genome shotgun (WGS) entry which is preliminary data.</text>
</comment>
<dbReference type="GO" id="GO:0003796">
    <property type="term" value="F:lysozyme activity"/>
    <property type="evidence" value="ECO:0007669"/>
    <property type="project" value="InterPro"/>
</dbReference>
<dbReference type="Proteomes" id="UP000318571">
    <property type="component" value="Chromosome 3"/>
</dbReference>
<keyword evidence="1" id="KW-0929">Antimicrobial</keyword>
<sequence length="345" mass="36720">MWFLTGLTLVILQLNKAFCYYNEASCVNAGGYCIPTSSPCPGNKFVSGRCPTQPGNIKCCTSIPYDERQCTSEGGHCLNQGDCSGGRQLSGKCPRQPAGVKCCIKSTATTPPGSTGSGSCGSLGGVCQSYTTCSSVSVSGKCPGNSAMRCCLKNVRASVVQKHVSDEEGGIYLTGYIPTPGSGVTIASGVDLGQQGQRELTTRQVPTNIIQKLSPYLGLNTQQKVARAGLSAANLNLSLNEALSLDQAFLNKLLSRIQPYSSRLSDKGQAVLASLYHWCGTAILNNPDQKCYVRGCPNYIKNALGNRIGRDADLKSALQGLKSCMISKGMRSWKVNRINNEIKFL</sequence>
<keyword evidence="3" id="KW-0732">Signal</keyword>
<keyword evidence="2" id="KW-0081">Bacteriolytic enzyme</keyword>
<evidence type="ECO:0000313" key="6">
    <source>
        <dbReference type="Proteomes" id="UP000318571"/>
    </source>
</evidence>
<dbReference type="GO" id="GO:0042742">
    <property type="term" value="P:defense response to bacterium"/>
    <property type="evidence" value="ECO:0007669"/>
    <property type="project" value="UniProtKB-KW"/>
</dbReference>
<name>A0A553P8K8_TIGCA</name>
<feature type="chain" id="PRO_5021719327" description="Pesticin C-terminal domain-containing protein" evidence="3">
    <location>
        <begin position="20"/>
        <end position="345"/>
    </location>
</feature>
<dbReference type="GO" id="GO:0031640">
    <property type="term" value="P:killing of cells of another organism"/>
    <property type="evidence" value="ECO:0007669"/>
    <property type="project" value="UniProtKB-KW"/>
</dbReference>
<dbReference type="Pfam" id="PF16754">
    <property type="entry name" value="Pesticin"/>
    <property type="match status" value="1"/>
</dbReference>
<proteinExistence type="predicted"/>
<evidence type="ECO:0000259" key="4">
    <source>
        <dbReference type="Pfam" id="PF16754"/>
    </source>
</evidence>
<feature type="domain" description="Pesticin C-terminal" evidence="4">
    <location>
        <begin position="164"/>
        <end position="258"/>
    </location>
</feature>